<comment type="caution">
    <text evidence="1">The sequence shown here is derived from an EMBL/GenBank/DDBJ whole genome shotgun (WGS) entry which is preliminary data.</text>
</comment>
<proteinExistence type="predicted"/>
<sequence length="201" mass="24009">MKKINKECFEFFREKDLKHYSKIVNQYFKRSSRFVFVLFLTSCSVQNLINKEEFKKIPKTAQFQFYDKLDTLETPCNDKVYTRSFMKTLSNNTTINYSKPIEAHIVENQLYIKFYDNQNKFHVLNFFGKRQGKRFIFYINYETISFPFLFISKEMTKFTIQIPNNSSILFQMNSTNEGAVLLFGAGNSYGEEYIFKTINHD</sequence>
<gene>
    <name evidence="1" type="ORF">Q361_10416</name>
</gene>
<dbReference type="EMBL" id="PQNY01000004">
    <property type="protein sequence ID" value="POS02297.1"/>
    <property type="molecule type" value="Genomic_DNA"/>
</dbReference>
<protein>
    <submittedName>
        <fullName evidence="1">Uncharacterized protein</fullName>
    </submittedName>
</protein>
<evidence type="ECO:0000313" key="1">
    <source>
        <dbReference type="EMBL" id="POS02297.1"/>
    </source>
</evidence>
<name>A0A2S4N9D6_9FLAO</name>
<dbReference type="RefSeq" id="WP_103725365.1">
    <property type="nucleotide sequence ID" value="NZ_PQNY01000004.1"/>
</dbReference>
<organism evidence="1 2">
    <name type="scientific">Flavobacterium croceum DSM 17960</name>
    <dbReference type="NCBI Taxonomy" id="1121886"/>
    <lineage>
        <taxon>Bacteria</taxon>
        <taxon>Pseudomonadati</taxon>
        <taxon>Bacteroidota</taxon>
        <taxon>Flavobacteriia</taxon>
        <taxon>Flavobacteriales</taxon>
        <taxon>Flavobacteriaceae</taxon>
        <taxon>Flavobacterium</taxon>
    </lineage>
</organism>
<reference evidence="1 2" key="1">
    <citation type="submission" date="2018-01" db="EMBL/GenBank/DDBJ databases">
        <title>Genomic Encyclopedia of Type Strains, Phase I: the one thousand microbial genomes (KMG-I) project.</title>
        <authorList>
            <person name="Goeker M."/>
        </authorList>
    </citation>
    <scope>NUCLEOTIDE SEQUENCE [LARGE SCALE GENOMIC DNA]</scope>
    <source>
        <strain evidence="1 2">DSM 17960</strain>
    </source>
</reference>
<dbReference type="OrthoDB" id="1346937at2"/>
<dbReference type="AlphaFoldDB" id="A0A2S4N9D6"/>
<accession>A0A2S4N9D6</accession>
<keyword evidence="2" id="KW-1185">Reference proteome</keyword>
<dbReference type="Proteomes" id="UP000237056">
    <property type="component" value="Unassembled WGS sequence"/>
</dbReference>
<evidence type="ECO:0000313" key="2">
    <source>
        <dbReference type="Proteomes" id="UP000237056"/>
    </source>
</evidence>